<dbReference type="PANTHER" id="PTHR47976">
    <property type="entry name" value="G-TYPE LECTIN S-RECEPTOR-LIKE SERINE/THREONINE-PROTEIN KINASE SD2-5"/>
    <property type="match status" value="1"/>
</dbReference>
<dbReference type="FunFam" id="3.30.200.20:FF:000059">
    <property type="entry name" value="S-receptor-like serine/threonine-protein kinase"/>
    <property type="match status" value="1"/>
</dbReference>
<evidence type="ECO:0000259" key="25">
    <source>
        <dbReference type="PROSITE" id="PS50927"/>
    </source>
</evidence>
<dbReference type="Pfam" id="PF00069">
    <property type="entry name" value="Pkinase"/>
    <property type="match status" value="1"/>
</dbReference>
<feature type="domain" description="Bulb-type lectin" evidence="25">
    <location>
        <begin position="26"/>
        <end position="143"/>
    </location>
</feature>
<dbReference type="PIRSF" id="PIRSF000641">
    <property type="entry name" value="SRK"/>
    <property type="match status" value="1"/>
</dbReference>
<feature type="chain" id="PRO_5043462736" description="Receptor-like serine/threonine-protein kinase" evidence="22">
    <location>
        <begin position="23"/>
        <end position="798"/>
    </location>
</feature>
<dbReference type="PROSITE" id="PS50011">
    <property type="entry name" value="PROTEIN_KINASE_DOM"/>
    <property type="match status" value="1"/>
</dbReference>
<keyword evidence="9 18" id="KW-0418">Kinase</keyword>
<dbReference type="GO" id="GO:0030246">
    <property type="term" value="F:carbohydrate binding"/>
    <property type="evidence" value="ECO:0007669"/>
    <property type="project" value="UniProtKB-KW"/>
</dbReference>
<keyword evidence="3 19" id="KW-0245">EGF-like domain</keyword>
<dbReference type="SMART" id="SM00108">
    <property type="entry name" value="B_lectin"/>
    <property type="match status" value="2"/>
</dbReference>
<dbReference type="PROSITE" id="PS50026">
    <property type="entry name" value="EGF_3"/>
    <property type="match status" value="1"/>
</dbReference>
<evidence type="ECO:0000259" key="23">
    <source>
        <dbReference type="PROSITE" id="PS50011"/>
    </source>
</evidence>
<evidence type="ECO:0000256" key="5">
    <source>
        <dbReference type="ARBA" id="ARBA00022692"/>
    </source>
</evidence>
<keyword evidence="2 18" id="KW-0723">Serine/threonine-protein kinase</keyword>
<dbReference type="GO" id="GO:0004674">
    <property type="term" value="F:protein serine/threonine kinase activity"/>
    <property type="evidence" value="ECO:0007669"/>
    <property type="project" value="UniProtKB-KW"/>
</dbReference>
<keyword evidence="10 18" id="KW-0067">ATP-binding</keyword>
<organism evidence="27 28">
    <name type="scientific">Erythroxylum novogranatense</name>
    <dbReference type="NCBI Taxonomy" id="1862640"/>
    <lineage>
        <taxon>Eukaryota</taxon>
        <taxon>Viridiplantae</taxon>
        <taxon>Streptophyta</taxon>
        <taxon>Embryophyta</taxon>
        <taxon>Tracheophyta</taxon>
        <taxon>Spermatophyta</taxon>
        <taxon>Magnoliopsida</taxon>
        <taxon>eudicotyledons</taxon>
        <taxon>Gunneridae</taxon>
        <taxon>Pentapetalae</taxon>
        <taxon>rosids</taxon>
        <taxon>fabids</taxon>
        <taxon>Malpighiales</taxon>
        <taxon>Erythroxylaceae</taxon>
        <taxon>Erythroxylum</taxon>
    </lineage>
</organism>
<evidence type="ECO:0000256" key="9">
    <source>
        <dbReference type="ARBA" id="ARBA00022777"/>
    </source>
</evidence>
<evidence type="ECO:0000256" key="15">
    <source>
        <dbReference type="ARBA" id="ARBA00023180"/>
    </source>
</evidence>
<dbReference type="PANTHER" id="PTHR47976:SF7">
    <property type="entry name" value="RECEPTOR-LIKE SERINE_THREONINE-PROTEIN KINASE"/>
    <property type="match status" value="1"/>
</dbReference>
<comment type="caution">
    <text evidence="27">The sequence shown here is derived from an EMBL/GenBank/DDBJ whole genome shotgun (WGS) entry which is preliminary data.</text>
</comment>
<dbReference type="Pfam" id="PF01453">
    <property type="entry name" value="B_lectin"/>
    <property type="match status" value="1"/>
</dbReference>
<dbReference type="GO" id="GO:0016020">
    <property type="term" value="C:membrane"/>
    <property type="evidence" value="ECO:0007669"/>
    <property type="project" value="UniProtKB-SubCell"/>
</dbReference>
<dbReference type="Proteomes" id="UP001159364">
    <property type="component" value="Linkage Group LG05"/>
</dbReference>
<gene>
    <name evidence="27" type="ORF">K2173_012080</name>
</gene>
<evidence type="ECO:0000256" key="1">
    <source>
        <dbReference type="ARBA" id="ARBA00004479"/>
    </source>
</evidence>
<evidence type="ECO:0000256" key="16">
    <source>
        <dbReference type="ARBA" id="ARBA00047899"/>
    </source>
</evidence>
<name>A0AAV8TGI6_9ROSI</name>
<evidence type="ECO:0000256" key="18">
    <source>
        <dbReference type="PIRNR" id="PIRNR000641"/>
    </source>
</evidence>
<reference evidence="27 28" key="1">
    <citation type="submission" date="2021-09" db="EMBL/GenBank/DDBJ databases">
        <title>Genomic insights and catalytic innovation underlie evolution of tropane alkaloids biosynthesis.</title>
        <authorList>
            <person name="Wang Y.-J."/>
            <person name="Tian T."/>
            <person name="Huang J.-P."/>
            <person name="Huang S.-X."/>
        </authorList>
    </citation>
    <scope>NUCLEOTIDE SEQUENCE [LARGE SCALE GENOMIC DNA]</scope>
    <source>
        <strain evidence="27">KIB-2018</strain>
        <tissue evidence="27">Leaf</tissue>
    </source>
</reference>
<evidence type="ECO:0000256" key="6">
    <source>
        <dbReference type="ARBA" id="ARBA00022729"/>
    </source>
</evidence>
<feature type="domain" description="Protein kinase" evidence="23">
    <location>
        <begin position="501"/>
        <end position="786"/>
    </location>
</feature>
<protein>
    <recommendedName>
        <fullName evidence="18">Receptor-like serine/threonine-protein kinase</fullName>
        <ecNumber evidence="18">2.7.11.1</ecNumber>
    </recommendedName>
</protein>
<keyword evidence="15" id="KW-0325">Glycoprotein</keyword>
<dbReference type="PROSITE" id="PS50927">
    <property type="entry name" value="BULB_LECTIN"/>
    <property type="match status" value="2"/>
</dbReference>
<dbReference type="CDD" id="cd00053">
    <property type="entry name" value="EGF"/>
    <property type="match status" value="1"/>
</dbReference>
<evidence type="ECO:0000256" key="17">
    <source>
        <dbReference type="ARBA" id="ARBA00048679"/>
    </source>
</evidence>
<feature type="signal peptide" evidence="22">
    <location>
        <begin position="1"/>
        <end position="22"/>
    </location>
</feature>
<evidence type="ECO:0000256" key="4">
    <source>
        <dbReference type="ARBA" id="ARBA00022679"/>
    </source>
</evidence>
<keyword evidence="8 18" id="KW-0547">Nucleotide-binding</keyword>
<comment type="catalytic activity">
    <reaction evidence="16 18">
        <text>L-threonyl-[protein] + ATP = O-phospho-L-threonyl-[protein] + ADP + H(+)</text>
        <dbReference type="Rhea" id="RHEA:46608"/>
        <dbReference type="Rhea" id="RHEA-COMP:11060"/>
        <dbReference type="Rhea" id="RHEA-COMP:11605"/>
        <dbReference type="ChEBI" id="CHEBI:15378"/>
        <dbReference type="ChEBI" id="CHEBI:30013"/>
        <dbReference type="ChEBI" id="CHEBI:30616"/>
        <dbReference type="ChEBI" id="CHEBI:61977"/>
        <dbReference type="ChEBI" id="CHEBI:456216"/>
        <dbReference type="EC" id="2.7.11.1"/>
    </reaction>
</comment>
<feature type="domain" description="EGF-like" evidence="24">
    <location>
        <begin position="280"/>
        <end position="317"/>
    </location>
</feature>
<evidence type="ECO:0000256" key="7">
    <source>
        <dbReference type="ARBA" id="ARBA00022734"/>
    </source>
</evidence>
<dbReference type="Pfam" id="PF00954">
    <property type="entry name" value="S_locus_glycop"/>
    <property type="match status" value="1"/>
</dbReference>
<feature type="domain" description="Bulb-type lectin" evidence="25">
    <location>
        <begin position="146"/>
        <end position="275"/>
    </location>
</feature>
<evidence type="ECO:0000256" key="14">
    <source>
        <dbReference type="ARBA" id="ARBA00023170"/>
    </source>
</evidence>
<accession>A0AAV8TGI6</accession>
<evidence type="ECO:0000256" key="21">
    <source>
        <dbReference type="SAM" id="Phobius"/>
    </source>
</evidence>
<evidence type="ECO:0000259" key="26">
    <source>
        <dbReference type="PROSITE" id="PS50948"/>
    </source>
</evidence>
<evidence type="ECO:0000256" key="12">
    <source>
        <dbReference type="ARBA" id="ARBA00023136"/>
    </source>
</evidence>
<dbReference type="InterPro" id="IPR000742">
    <property type="entry name" value="EGF"/>
</dbReference>
<dbReference type="InterPro" id="IPR051343">
    <property type="entry name" value="G-type_lectin_kinases/EP1-like"/>
</dbReference>
<keyword evidence="28" id="KW-1185">Reference proteome</keyword>
<evidence type="ECO:0000256" key="19">
    <source>
        <dbReference type="PROSITE-ProRule" id="PRU00076"/>
    </source>
</evidence>
<evidence type="ECO:0000256" key="3">
    <source>
        <dbReference type="ARBA" id="ARBA00022536"/>
    </source>
</evidence>
<evidence type="ECO:0000313" key="28">
    <source>
        <dbReference type="Proteomes" id="UP001159364"/>
    </source>
</evidence>
<sequence length="798" mass="89055">MAVFSLFFIAFSCLTAIASAEARQFNISIGWSLTPTTNASWLSPSGLFAFGFYPQGKGYAVGIFLAGIPERTVVWTADRDSPPVSGDVTLTLTSDAGLVLRSNDEQVTSIVSVTQRASSASISDSGNFMIFSSDHKVIWQSFDNPTDTLLPTQRLQAGSGLISSASETDHSTGIFTLQMQRDGNLVQYPWPVDKFTVELTYWASGTYGAGDNVTLNLDPDGHLYLLNSTGFNIKDIWNGSSGSSANKTMYLMRIDVDGIFRLYSRNVTLNDSWSVEWFSSDDRCSPKGTCGPNGYCVLIDREPECRCLPGFAMVNPAGSWRDGCERNFSAKSCKENHLSTKHTMQELQNTAWESDSYSSTLASISKEDCKKACLEDCNCEAAFFNGGQCTKQKLPLRYGRRDLSNSNSAFIKVEMSMSSTTHAPKPLEPRREKVYKNDDILIVIATCSSFLILVLAICGIIVYRYHVWAYSKICRTDTGGGWWEEVAPRSFTYSELEQVTDGFREEIGRGSFGTVYKGLISENQKIVAVKRLDGVLTDGQKEFQKEIVTIGKTHHRSLVRLLGYCTDGPHRLLVYEYMSNGSLADVLISSGTRPHFEERMQIARNIARGILYLHEECETQIIHCDIKPQNILMDDHMCPKIADFGLAKLLKPDQTKTFTNVTGTRGYVAPEWHRKQPVTTKADVFSFGVVLLEIICCRRNVDNSVPENEALLEEWVFDCFQSGDTRKLVGEEEEEEVDLRQLNRMVKVGIWCTLYDPSLRPSMKKVLLMLEGTVDIPVPPCPTSFFSADNNTNLVIRI</sequence>
<evidence type="ECO:0000256" key="11">
    <source>
        <dbReference type="ARBA" id="ARBA00022989"/>
    </source>
</evidence>
<dbReference type="SUPFAM" id="SSF51110">
    <property type="entry name" value="alpha-D-mannose-specific plant lectins"/>
    <property type="match status" value="2"/>
</dbReference>
<keyword evidence="11 21" id="KW-1133">Transmembrane helix</keyword>
<dbReference type="GO" id="GO:0005524">
    <property type="term" value="F:ATP binding"/>
    <property type="evidence" value="ECO:0007669"/>
    <property type="project" value="UniProtKB-UniRule"/>
</dbReference>
<evidence type="ECO:0000256" key="20">
    <source>
        <dbReference type="PROSITE-ProRule" id="PRU10141"/>
    </source>
</evidence>
<feature type="binding site" evidence="20">
    <location>
        <position position="530"/>
    </location>
    <ligand>
        <name>ATP</name>
        <dbReference type="ChEBI" id="CHEBI:30616"/>
    </ligand>
</feature>
<dbReference type="FunFam" id="1.10.510.10:FF:000237">
    <property type="entry name" value="G-type lectin S-receptor-like serine/threonine-protein kinase"/>
    <property type="match status" value="1"/>
</dbReference>
<feature type="transmembrane region" description="Helical" evidence="21">
    <location>
        <begin position="440"/>
        <end position="463"/>
    </location>
</feature>
<dbReference type="InterPro" id="IPR001480">
    <property type="entry name" value="Bulb-type_lectin_dom"/>
</dbReference>
<dbReference type="Gene3D" id="2.90.10.10">
    <property type="entry name" value="Bulb-type lectin domain"/>
    <property type="match status" value="2"/>
</dbReference>
<dbReference type="InterPro" id="IPR036426">
    <property type="entry name" value="Bulb-type_lectin_dom_sf"/>
</dbReference>
<evidence type="ECO:0000256" key="13">
    <source>
        <dbReference type="ARBA" id="ARBA00023157"/>
    </source>
</evidence>
<comment type="similarity">
    <text evidence="18">Belongs to the protein kinase superfamily. Ser/Thr protein kinase family.</text>
</comment>
<comment type="subcellular location">
    <subcellularLocation>
        <location evidence="1">Membrane</location>
        <topology evidence="1">Single-pass type I membrane protein</topology>
    </subcellularLocation>
</comment>
<dbReference type="EC" id="2.7.11.1" evidence="18"/>
<keyword evidence="13" id="KW-1015">Disulfide bond</keyword>
<evidence type="ECO:0000256" key="10">
    <source>
        <dbReference type="ARBA" id="ARBA00022840"/>
    </source>
</evidence>
<dbReference type="SMART" id="SM00220">
    <property type="entry name" value="S_TKc"/>
    <property type="match status" value="1"/>
</dbReference>
<dbReference type="InterPro" id="IPR011009">
    <property type="entry name" value="Kinase-like_dom_sf"/>
</dbReference>
<dbReference type="PROSITE" id="PS50948">
    <property type="entry name" value="PAN"/>
    <property type="match status" value="1"/>
</dbReference>
<dbReference type="SUPFAM" id="SSF56112">
    <property type="entry name" value="Protein kinase-like (PK-like)"/>
    <property type="match status" value="1"/>
</dbReference>
<dbReference type="Gene3D" id="1.10.510.10">
    <property type="entry name" value="Transferase(Phosphotransferase) domain 1"/>
    <property type="match status" value="1"/>
</dbReference>
<dbReference type="PROSITE" id="PS00107">
    <property type="entry name" value="PROTEIN_KINASE_ATP"/>
    <property type="match status" value="1"/>
</dbReference>
<evidence type="ECO:0000256" key="22">
    <source>
        <dbReference type="SAM" id="SignalP"/>
    </source>
</evidence>
<keyword evidence="6 22" id="KW-0732">Signal</keyword>
<dbReference type="InterPro" id="IPR017441">
    <property type="entry name" value="Protein_kinase_ATP_BS"/>
</dbReference>
<dbReference type="AlphaFoldDB" id="A0AAV8TGI6"/>
<keyword evidence="7" id="KW-0430">Lectin</keyword>
<keyword evidence="12 21" id="KW-0472">Membrane</keyword>
<dbReference type="InterPro" id="IPR003609">
    <property type="entry name" value="Pan_app"/>
</dbReference>
<evidence type="ECO:0000313" key="27">
    <source>
        <dbReference type="EMBL" id="KAJ8765383.1"/>
    </source>
</evidence>
<dbReference type="FunFam" id="2.90.10.10:FF:000026">
    <property type="entry name" value="Serine/threonine-protein kinase"/>
    <property type="match status" value="1"/>
</dbReference>
<dbReference type="EMBL" id="JAIWQS010000005">
    <property type="protein sequence ID" value="KAJ8765383.1"/>
    <property type="molecule type" value="Genomic_DNA"/>
</dbReference>
<keyword evidence="14" id="KW-0675">Receptor</keyword>
<keyword evidence="4 18" id="KW-0808">Transferase</keyword>
<comment type="caution">
    <text evidence="19">Lacks conserved residue(s) required for the propagation of feature annotation.</text>
</comment>
<dbReference type="GO" id="GO:0048544">
    <property type="term" value="P:recognition of pollen"/>
    <property type="evidence" value="ECO:0007669"/>
    <property type="project" value="InterPro"/>
</dbReference>
<dbReference type="InterPro" id="IPR008271">
    <property type="entry name" value="Ser/Thr_kinase_AS"/>
</dbReference>
<evidence type="ECO:0000259" key="24">
    <source>
        <dbReference type="PROSITE" id="PS50026"/>
    </source>
</evidence>
<proteinExistence type="inferred from homology"/>
<dbReference type="InterPro" id="IPR024171">
    <property type="entry name" value="SRK-like_kinase"/>
</dbReference>
<dbReference type="InterPro" id="IPR000719">
    <property type="entry name" value="Prot_kinase_dom"/>
</dbReference>
<dbReference type="Gene3D" id="3.30.200.20">
    <property type="entry name" value="Phosphorylase Kinase, domain 1"/>
    <property type="match status" value="1"/>
</dbReference>
<dbReference type="PROSITE" id="PS00108">
    <property type="entry name" value="PROTEIN_KINASE_ST"/>
    <property type="match status" value="1"/>
</dbReference>
<dbReference type="InterPro" id="IPR000858">
    <property type="entry name" value="S_locus_glycoprot_dom"/>
</dbReference>
<evidence type="ECO:0000256" key="8">
    <source>
        <dbReference type="ARBA" id="ARBA00022741"/>
    </source>
</evidence>
<evidence type="ECO:0000256" key="2">
    <source>
        <dbReference type="ARBA" id="ARBA00022527"/>
    </source>
</evidence>
<feature type="domain" description="Apple" evidence="26">
    <location>
        <begin position="333"/>
        <end position="415"/>
    </location>
</feature>
<keyword evidence="5 21" id="KW-0812">Transmembrane</keyword>
<comment type="catalytic activity">
    <reaction evidence="17 18">
        <text>L-seryl-[protein] + ATP = O-phospho-L-seryl-[protein] + ADP + H(+)</text>
        <dbReference type="Rhea" id="RHEA:17989"/>
        <dbReference type="Rhea" id="RHEA-COMP:9863"/>
        <dbReference type="Rhea" id="RHEA-COMP:11604"/>
        <dbReference type="ChEBI" id="CHEBI:15378"/>
        <dbReference type="ChEBI" id="CHEBI:29999"/>
        <dbReference type="ChEBI" id="CHEBI:30616"/>
        <dbReference type="ChEBI" id="CHEBI:83421"/>
        <dbReference type="ChEBI" id="CHEBI:456216"/>
        <dbReference type="EC" id="2.7.11.1"/>
    </reaction>
</comment>